<evidence type="ECO:0000313" key="2">
    <source>
        <dbReference type="Proteomes" id="UP000199387"/>
    </source>
</evidence>
<dbReference type="AlphaFoldDB" id="A0A1G6JPT9"/>
<dbReference type="STRING" id="1236220.SAMN04488112_104132"/>
<protein>
    <submittedName>
        <fullName evidence="1">Uncharacterized protein</fullName>
    </submittedName>
</protein>
<dbReference type="OrthoDB" id="2989423at2"/>
<keyword evidence="2" id="KW-1185">Reference proteome</keyword>
<proteinExistence type="predicted"/>
<evidence type="ECO:0000313" key="1">
    <source>
        <dbReference type="EMBL" id="SDC20698.1"/>
    </source>
</evidence>
<sequence length="110" mass="12177">MSDTYALGGLWAVIDGYSRALSFESGWIRLEMPGPSNLKSWSVEVIGVDADGMDVLEHHYYNRRQRVILEMITGGGHRLWGEADICRVAVGPRARATFSGIGFLEGFESL</sequence>
<name>A0A1G6JPT9_9BACL</name>
<organism evidence="1 2">
    <name type="scientific">Melghirimyces thermohalophilus</name>
    <dbReference type="NCBI Taxonomy" id="1236220"/>
    <lineage>
        <taxon>Bacteria</taxon>
        <taxon>Bacillati</taxon>
        <taxon>Bacillota</taxon>
        <taxon>Bacilli</taxon>
        <taxon>Bacillales</taxon>
        <taxon>Thermoactinomycetaceae</taxon>
        <taxon>Melghirimyces</taxon>
    </lineage>
</organism>
<dbReference type="RefSeq" id="WP_143003455.1">
    <property type="nucleotide sequence ID" value="NZ_FMZA01000004.1"/>
</dbReference>
<reference evidence="1 2" key="1">
    <citation type="submission" date="2016-10" db="EMBL/GenBank/DDBJ databases">
        <authorList>
            <person name="de Groot N.N."/>
        </authorList>
    </citation>
    <scope>NUCLEOTIDE SEQUENCE [LARGE SCALE GENOMIC DNA]</scope>
    <source>
        <strain evidence="1 2">DSM 45514</strain>
    </source>
</reference>
<gene>
    <name evidence="1" type="ORF">SAMN04488112_104132</name>
</gene>
<dbReference type="EMBL" id="FMZA01000004">
    <property type="protein sequence ID" value="SDC20698.1"/>
    <property type="molecule type" value="Genomic_DNA"/>
</dbReference>
<accession>A0A1G6JPT9</accession>
<dbReference type="Proteomes" id="UP000199387">
    <property type="component" value="Unassembled WGS sequence"/>
</dbReference>